<comment type="caution">
    <text evidence="1">The sequence shown here is derived from an EMBL/GenBank/DDBJ whole genome shotgun (WGS) entry which is preliminary data.</text>
</comment>
<keyword evidence="2" id="KW-1185">Reference proteome</keyword>
<reference evidence="1 2" key="1">
    <citation type="submission" date="2017-05" db="EMBL/GenBank/DDBJ databases">
        <title>Functional genome analysis of Paenibacillus pasadenensis strain R16: insights on endophytic life style and antifungal activity.</title>
        <authorList>
            <person name="Passera A."/>
            <person name="Marcolungo L."/>
            <person name="Casati P."/>
            <person name="Brasca M."/>
            <person name="Quaglino F."/>
            <person name="Delledonne M."/>
        </authorList>
    </citation>
    <scope>NUCLEOTIDE SEQUENCE [LARGE SCALE GENOMIC DNA]</scope>
    <source>
        <strain evidence="1 2">R16</strain>
    </source>
</reference>
<protein>
    <submittedName>
        <fullName evidence="1">Uncharacterized protein</fullName>
    </submittedName>
</protein>
<accession>A0A2N5NCP4</accession>
<name>A0A2N5NCP4_9BACL</name>
<proteinExistence type="predicted"/>
<dbReference type="Proteomes" id="UP000234789">
    <property type="component" value="Unassembled WGS sequence"/>
</dbReference>
<dbReference type="EMBL" id="NFEZ01000001">
    <property type="protein sequence ID" value="PLT48030.1"/>
    <property type="molecule type" value="Genomic_DNA"/>
</dbReference>
<evidence type="ECO:0000313" key="2">
    <source>
        <dbReference type="Proteomes" id="UP000234789"/>
    </source>
</evidence>
<organism evidence="1 2">
    <name type="scientific">Paenibacillus pasadenensis</name>
    <dbReference type="NCBI Taxonomy" id="217090"/>
    <lineage>
        <taxon>Bacteria</taxon>
        <taxon>Bacillati</taxon>
        <taxon>Bacillota</taxon>
        <taxon>Bacilli</taxon>
        <taxon>Bacillales</taxon>
        <taxon>Paenibacillaceae</taxon>
        <taxon>Paenibacillus</taxon>
    </lineage>
</organism>
<gene>
    <name evidence="1" type="ORF">B8V81_0162</name>
</gene>
<evidence type="ECO:0000313" key="1">
    <source>
        <dbReference type="EMBL" id="PLT48030.1"/>
    </source>
</evidence>
<dbReference type="AlphaFoldDB" id="A0A2N5NCP4"/>
<sequence>MLHPGRFHLDSHLTRSSLRIGKRYDLHYFGTADRTECGCFHCKLLLCRSICMK</sequence>